<dbReference type="Gene3D" id="2.40.10.10">
    <property type="entry name" value="Trypsin-like serine proteases"/>
    <property type="match status" value="2"/>
</dbReference>
<feature type="chain" id="PRO_5046159786" evidence="2">
    <location>
        <begin position="24"/>
        <end position="466"/>
    </location>
</feature>
<dbReference type="RefSeq" id="WP_341413797.1">
    <property type="nucleotide sequence ID" value="NZ_JBBPCC010000001.1"/>
</dbReference>
<evidence type="ECO:0000313" key="4">
    <source>
        <dbReference type="Proteomes" id="UP001469365"/>
    </source>
</evidence>
<evidence type="ECO:0000313" key="3">
    <source>
        <dbReference type="EMBL" id="MEK8126747.1"/>
    </source>
</evidence>
<dbReference type="InterPro" id="IPR043504">
    <property type="entry name" value="Peptidase_S1_PA_chymotrypsin"/>
</dbReference>
<dbReference type="EMBL" id="JBBPCC010000001">
    <property type="protein sequence ID" value="MEK8126747.1"/>
    <property type="molecule type" value="Genomic_DNA"/>
</dbReference>
<dbReference type="SUPFAM" id="SSF50494">
    <property type="entry name" value="Trypsin-like serine proteases"/>
    <property type="match status" value="1"/>
</dbReference>
<sequence>MNKKLRIPTLALSFALLSSSVISFPGLDPIASAAPIAKKVDKNTLRENAQKFREKYGMDTSTAHIEKAIEPGVLSDELEVVMGTPLTKDERKLYDKRMEQSQQASDLQEYSRKSNKGTYAGTYFDSKNGSTHIQLAKKNDVENVKSMIKSNAKLPENVVFEEVSFSEDELLSAFKIIEDVMSQYKIRSVGINVYHNKVEVETMDYSDKNIAQIKSLVPISEMLEVKAAQGSVRLDDDETAYPTQVSGEKIVNNDGIACTAGFFGYTSQGDKLLITAGHCGGIGSTQAVKQPTATIGNWLWRNWNQNGGPALTADVGVIKINTSNIAAAVPYPNGNGSNLTPFNGAAGAPTIGQTIYVRGAKTGALTQGVVVSVLKTVDFGGGEVCGGNWNISNLIQHMAAQQQGDSGGPVLLNYQWTPAKNGYTFQPVGMVTGQTTGGNKYASYLPEIIGVLSNAGINYSGLYLGP</sequence>
<dbReference type="CDD" id="cd21112">
    <property type="entry name" value="alphaLP-like"/>
    <property type="match status" value="1"/>
</dbReference>
<gene>
    <name evidence="3" type="ORF">WMW72_02380</name>
</gene>
<dbReference type="Proteomes" id="UP001469365">
    <property type="component" value="Unassembled WGS sequence"/>
</dbReference>
<keyword evidence="4" id="KW-1185">Reference proteome</keyword>
<keyword evidence="1" id="KW-0378">Hydrolase</keyword>
<dbReference type="InterPro" id="IPR018114">
    <property type="entry name" value="TRYPSIN_HIS"/>
</dbReference>
<dbReference type="PROSITE" id="PS00135">
    <property type="entry name" value="TRYPSIN_SER"/>
    <property type="match status" value="1"/>
</dbReference>
<proteinExistence type="predicted"/>
<keyword evidence="1" id="KW-0720">Serine protease</keyword>
<organism evidence="3 4">
    <name type="scientific">Paenibacillus filicis</name>
    <dbReference type="NCBI Taxonomy" id="669464"/>
    <lineage>
        <taxon>Bacteria</taxon>
        <taxon>Bacillati</taxon>
        <taxon>Bacillota</taxon>
        <taxon>Bacilli</taxon>
        <taxon>Bacillales</taxon>
        <taxon>Paenibacillaceae</taxon>
        <taxon>Paenibacillus</taxon>
    </lineage>
</organism>
<evidence type="ECO:0000256" key="2">
    <source>
        <dbReference type="SAM" id="SignalP"/>
    </source>
</evidence>
<keyword evidence="1" id="KW-0645">Protease</keyword>
<dbReference type="InterPro" id="IPR033116">
    <property type="entry name" value="TRYPSIN_SER"/>
</dbReference>
<protein>
    <submittedName>
        <fullName evidence="3">S1 family peptidase</fullName>
    </submittedName>
</protein>
<evidence type="ECO:0000256" key="1">
    <source>
        <dbReference type="ARBA" id="ARBA00022825"/>
    </source>
</evidence>
<comment type="caution">
    <text evidence="3">The sequence shown here is derived from an EMBL/GenBank/DDBJ whole genome shotgun (WGS) entry which is preliminary data.</text>
</comment>
<accession>A0ABU9DF42</accession>
<keyword evidence="2" id="KW-0732">Signal</keyword>
<dbReference type="InterPro" id="IPR009003">
    <property type="entry name" value="Peptidase_S1_PA"/>
</dbReference>
<feature type="signal peptide" evidence="2">
    <location>
        <begin position="1"/>
        <end position="23"/>
    </location>
</feature>
<reference evidence="3 4" key="1">
    <citation type="submission" date="2024-04" db="EMBL/GenBank/DDBJ databases">
        <title>draft genome sequnece of Paenibacillus filicis.</title>
        <authorList>
            <person name="Kim D.-U."/>
        </authorList>
    </citation>
    <scope>NUCLEOTIDE SEQUENCE [LARGE SCALE GENOMIC DNA]</scope>
    <source>
        <strain evidence="3 4">KACC14197</strain>
    </source>
</reference>
<dbReference type="PROSITE" id="PS00134">
    <property type="entry name" value="TRYPSIN_HIS"/>
    <property type="match status" value="1"/>
</dbReference>
<name>A0ABU9DF42_9BACL</name>